<evidence type="ECO:0000313" key="12">
    <source>
        <dbReference type="Proteomes" id="UP001385951"/>
    </source>
</evidence>
<dbReference type="Gene3D" id="3.30.379.10">
    <property type="entry name" value="Chitobiase/beta-hexosaminidase domain 2-like"/>
    <property type="match status" value="1"/>
</dbReference>
<evidence type="ECO:0000256" key="1">
    <source>
        <dbReference type="ARBA" id="ARBA00001231"/>
    </source>
</evidence>
<dbReference type="SUPFAM" id="SSF55545">
    <property type="entry name" value="beta-N-acetylhexosaminidase-like domain"/>
    <property type="match status" value="1"/>
</dbReference>
<dbReference type="GO" id="GO:0004563">
    <property type="term" value="F:beta-N-acetylhexosaminidase activity"/>
    <property type="evidence" value="ECO:0007669"/>
    <property type="project" value="UniProtKB-EC"/>
</dbReference>
<dbReference type="GO" id="GO:0016020">
    <property type="term" value="C:membrane"/>
    <property type="evidence" value="ECO:0007669"/>
    <property type="project" value="TreeGrafter"/>
</dbReference>
<dbReference type="GO" id="GO:0030203">
    <property type="term" value="P:glycosaminoglycan metabolic process"/>
    <property type="evidence" value="ECO:0007669"/>
    <property type="project" value="TreeGrafter"/>
</dbReference>
<comment type="caution">
    <text evidence="11">The sequence shown here is derived from an EMBL/GenBank/DDBJ whole genome shotgun (WGS) entry which is preliminary data.</text>
</comment>
<proteinExistence type="inferred from homology"/>
<gene>
    <name evidence="11" type="ORF">QCA50_006501</name>
</gene>
<keyword evidence="5" id="KW-0378">Hydrolase</keyword>
<dbReference type="InterPro" id="IPR015883">
    <property type="entry name" value="Glyco_hydro_20_cat"/>
</dbReference>
<dbReference type="Pfam" id="PF14845">
    <property type="entry name" value="Glycohydro_20b2"/>
    <property type="match status" value="1"/>
</dbReference>
<keyword evidence="12" id="KW-1185">Reference proteome</keyword>
<evidence type="ECO:0000256" key="5">
    <source>
        <dbReference type="ARBA" id="ARBA00022801"/>
    </source>
</evidence>
<dbReference type="EMBL" id="JASBNA010000007">
    <property type="protein sequence ID" value="KAK7689862.1"/>
    <property type="molecule type" value="Genomic_DNA"/>
</dbReference>
<feature type="domain" description="Glycoside hydrolase family 20 catalytic" evidence="9">
    <location>
        <begin position="180"/>
        <end position="232"/>
    </location>
</feature>
<organism evidence="11 12">
    <name type="scientific">Cerrena zonata</name>
    <dbReference type="NCBI Taxonomy" id="2478898"/>
    <lineage>
        <taxon>Eukaryota</taxon>
        <taxon>Fungi</taxon>
        <taxon>Dikarya</taxon>
        <taxon>Basidiomycota</taxon>
        <taxon>Agaricomycotina</taxon>
        <taxon>Agaricomycetes</taxon>
        <taxon>Polyporales</taxon>
        <taxon>Cerrenaceae</taxon>
        <taxon>Cerrena</taxon>
    </lineage>
</organism>
<keyword evidence="7" id="KW-0326">Glycosidase</keyword>
<dbReference type="Proteomes" id="UP001385951">
    <property type="component" value="Unassembled WGS sequence"/>
</dbReference>
<dbReference type="PANTHER" id="PTHR22600">
    <property type="entry name" value="BETA-HEXOSAMINIDASE"/>
    <property type="match status" value="1"/>
</dbReference>
<dbReference type="PANTHER" id="PTHR22600:SF26">
    <property type="entry name" value="BETA-N-ACETYLHEXOSAMINIDASE"/>
    <property type="match status" value="1"/>
</dbReference>
<keyword evidence="4 8" id="KW-0732">Signal</keyword>
<dbReference type="AlphaFoldDB" id="A0AAW0GIY8"/>
<evidence type="ECO:0000256" key="2">
    <source>
        <dbReference type="ARBA" id="ARBA00006285"/>
    </source>
</evidence>
<dbReference type="SUPFAM" id="SSF51445">
    <property type="entry name" value="(Trans)glycosidases"/>
    <property type="match status" value="1"/>
</dbReference>
<evidence type="ECO:0000259" key="9">
    <source>
        <dbReference type="Pfam" id="PF00728"/>
    </source>
</evidence>
<dbReference type="GO" id="GO:0005975">
    <property type="term" value="P:carbohydrate metabolic process"/>
    <property type="evidence" value="ECO:0007669"/>
    <property type="project" value="InterPro"/>
</dbReference>
<comment type="similarity">
    <text evidence="2">Belongs to the glycosyl hydrolase 20 family.</text>
</comment>
<dbReference type="PRINTS" id="PR00738">
    <property type="entry name" value="GLHYDRLASE20"/>
</dbReference>
<evidence type="ECO:0000256" key="8">
    <source>
        <dbReference type="SAM" id="SignalP"/>
    </source>
</evidence>
<feature type="signal peptide" evidence="8">
    <location>
        <begin position="1"/>
        <end position="22"/>
    </location>
</feature>
<reference evidence="11 12" key="1">
    <citation type="submission" date="2022-09" db="EMBL/GenBank/DDBJ databases">
        <authorList>
            <person name="Palmer J.M."/>
        </authorList>
    </citation>
    <scope>NUCLEOTIDE SEQUENCE [LARGE SCALE GENOMIC DNA]</scope>
    <source>
        <strain evidence="11 12">DSM 7382</strain>
    </source>
</reference>
<evidence type="ECO:0000256" key="7">
    <source>
        <dbReference type="ARBA" id="ARBA00023295"/>
    </source>
</evidence>
<keyword evidence="6" id="KW-0325">Glycoprotein</keyword>
<sequence length="232" mass="25435">MTKTFFSLLAAVFLASVTPTHALWPQPRNLQAGSGALQLSNGFDISFAGSLNSVPSDLRDAVSRTKQFLKNDKLGRLVVDRGQSDKASAQKAKSLSKLTLSLEKGATLKSITDEAQKPIESRDEAYTLTVPADGSAATITANSTLGLFRGLTTFTQLWYEVDGMTYALDVPISIQDSPAYPYRGFMLDTARNFFPVSDIKRTLDAMSLAKINQFHWHVVDSQSFPLQVPWLP</sequence>
<dbReference type="InterPro" id="IPR025705">
    <property type="entry name" value="Beta_hexosaminidase_sua/sub"/>
</dbReference>
<dbReference type="InterPro" id="IPR029018">
    <property type="entry name" value="Hex-like_dom2"/>
</dbReference>
<accession>A0AAW0GIY8</accession>
<feature type="chain" id="PRO_5043597793" description="beta-N-acetylhexosaminidase" evidence="8">
    <location>
        <begin position="23"/>
        <end position="232"/>
    </location>
</feature>
<evidence type="ECO:0000313" key="11">
    <source>
        <dbReference type="EMBL" id="KAK7689862.1"/>
    </source>
</evidence>
<evidence type="ECO:0000256" key="4">
    <source>
        <dbReference type="ARBA" id="ARBA00022729"/>
    </source>
</evidence>
<evidence type="ECO:0000259" key="10">
    <source>
        <dbReference type="Pfam" id="PF14845"/>
    </source>
</evidence>
<dbReference type="EC" id="3.2.1.52" evidence="3"/>
<dbReference type="InterPro" id="IPR029019">
    <property type="entry name" value="HEX_eukaryotic_N"/>
</dbReference>
<dbReference type="InterPro" id="IPR017853">
    <property type="entry name" value="GH"/>
</dbReference>
<dbReference type="Pfam" id="PF00728">
    <property type="entry name" value="Glyco_hydro_20"/>
    <property type="match status" value="1"/>
</dbReference>
<evidence type="ECO:0000256" key="6">
    <source>
        <dbReference type="ARBA" id="ARBA00023180"/>
    </source>
</evidence>
<protein>
    <recommendedName>
        <fullName evidence="3">beta-N-acetylhexosaminidase</fullName>
        <ecNumber evidence="3">3.2.1.52</ecNumber>
    </recommendedName>
</protein>
<name>A0AAW0GIY8_9APHY</name>
<dbReference type="Gene3D" id="3.20.20.80">
    <property type="entry name" value="Glycosidases"/>
    <property type="match status" value="1"/>
</dbReference>
<evidence type="ECO:0000256" key="3">
    <source>
        <dbReference type="ARBA" id="ARBA00012663"/>
    </source>
</evidence>
<feature type="domain" description="Beta-hexosaminidase eukaryotic type N-terminal" evidence="10">
    <location>
        <begin position="23"/>
        <end position="157"/>
    </location>
</feature>
<comment type="catalytic activity">
    <reaction evidence="1">
        <text>Hydrolysis of terminal non-reducing N-acetyl-D-hexosamine residues in N-acetyl-beta-D-hexosaminides.</text>
        <dbReference type="EC" id="3.2.1.52"/>
    </reaction>
</comment>